<reference evidence="3 4" key="1">
    <citation type="submission" date="2011-10" db="EMBL/GenBank/DDBJ databases">
        <title>The Genome Sequence of Fusobacterium sp. 4_1_13.</title>
        <authorList>
            <consortium name="The Broad Institute Genome Sequencing Platform"/>
            <person name="Earl A."/>
            <person name="Ward D."/>
            <person name="Feldgarden M."/>
            <person name="Gevers D."/>
            <person name="Strauss J."/>
            <person name="Ambrose C."/>
            <person name="Allen-Vercoe E."/>
            <person name="Young S.K."/>
            <person name="Zeng Q."/>
            <person name="Gargeya S."/>
            <person name="Fitzgerald M."/>
            <person name="Haas B."/>
            <person name="Abouelleil A."/>
            <person name="Alvarado L."/>
            <person name="Arachchi H.M."/>
            <person name="Berlin A."/>
            <person name="Brown A."/>
            <person name="Chapman S.B."/>
            <person name="Chen Z."/>
            <person name="Dunbar C."/>
            <person name="Freedman E."/>
            <person name="Gearin G."/>
            <person name="Goldberg J."/>
            <person name="Griggs A."/>
            <person name="Gujja S."/>
            <person name="Heiman D."/>
            <person name="Howarth C."/>
            <person name="Larson L."/>
            <person name="Lui A."/>
            <person name="MacDonald P.J."/>
            <person name="Montmayeur A."/>
            <person name="Murphy C."/>
            <person name="Neiman D."/>
            <person name="Pearson M."/>
            <person name="Priest M."/>
            <person name="Roberts A."/>
            <person name="Saif S."/>
            <person name="Shea T."/>
            <person name="Shenoy N."/>
            <person name="Sisk P."/>
            <person name="Stolte C."/>
            <person name="Sykes S."/>
            <person name="Wortman J."/>
            <person name="Nusbaum C."/>
            <person name="Birren B."/>
        </authorList>
    </citation>
    <scope>NUCLEOTIDE SEQUENCE [LARGE SCALE GENOMIC DNA]</scope>
    <source>
        <strain evidence="3 4">4_1_13</strain>
    </source>
</reference>
<gene>
    <name evidence="3" type="ORF">FSCG_02045</name>
</gene>
<evidence type="ECO:0008006" key="5">
    <source>
        <dbReference type="Google" id="ProtNLM"/>
    </source>
</evidence>
<comment type="caution">
    <text evidence="3">The sequence shown here is derived from an EMBL/GenBank/DDBJ whole genome shotgun (WGS) entry which is preliminary data.</text>
</comment>
<dbReference type="PANTHER" id="PTHR36539:SF2">
    <property type="entry name" value="ETHANOLAMINE UTILIZATION PROTEIN"/>
    <property type="match status" value="1"/>
</dbReference>
<evidence type="ECO:0000256" key="1">
    <source>
        <dbReference type="ARBA" id="ARBA00024322"/>
    </source>
</evidence>
<dbReference type="AlphaFoldDB" id="A0A0M1VY29"/>
<accession>A0A0M1VY29</accession>
<dbReference type="GO" id="GO:0031469">
    <property type="term" value="C:bacterial microcompartment"/>
    <property type="evidence" value="ECO:0007669"/>
    <property type="project" value="UniProtKB-SubCell"/>
</dbReference>
<dbReference type="PANTHER" id="PTHR36539">
    <property type="entry name" value="ETHANOLAMINE UTILIZATION PROTEIN EUTN"/>
    <property type="match status" value="1"/>
</dbReference>
<evidence type="ECO:0000313" key="3">
    <source>
        <dbReference type="EMBL" id="EEO41332.1"/>
    </source>
</evidence>
<dbReference type="HOGENOM" id="CLU_148498_2_2_0"/>
<dbReference type="GeneID" id="79799422"/>
<dbReference type="Gene3D" id="2.40.50.220">
    <property type="entry name" value="EutN/Ccml"/>
    <property type="match status" value="1"/>
</dbReference>
<dbReference type="eggNOG" id="COG4576">
    <property type="taxonomic scope" value="Bacteria"/>
</dbReference>
<evidence type="ECO:0000313" key="4">
    <source>
        <dbReference type="Proteomes" id="UP000004925"/>
    </source>
</evidence>
<dbReference type="Pfam" id="PF03319">
    <property type="entry name" value="EutN_CcmL"/>
    <property type="match status" value="1"/>
</dbReference>
<dbReference type="EMBL" id="ACDE02000016">
    <property type="protein sequence ID" value="EEO41332.1"/>
    <property type="molecule type" value="Genomic_DNA"/>
</dbReference>
<organism evidence="3 4">
    <name type="scientific">Fusobacterium vincentii 4_1_13</name>
    <dbReference type="NCBI Taxonomy" id="469606"/>
    <lineage>
        <taxon>Bacteria</taxon>
        <taxon>Fusobacteriati</taxon>
        <taxon>Fusobacteriota</taxon>
        <taxon>Fusobacteriia</taxon>
        <taxon>Fusobacteriales</taxon>
        <taxon>Fusobacteriaceae</taxon>
        <taxon>Fusobacterium</taxon>
    </lineage>
</organism>
<proteinExistence type="predicted"/>
<sequence>MLIGEVIGNVWATKKYDGLDGLKFLIVKTEDNKRMVAFDSVGAGIGEKVIISTGSSARNIHKMKDVPVDAAIIGIIDGMDEEQK</sequence>
<dbReference type="SUPFAM" id="SSF159133">
    <property type="entry name" value="EutN/CcmL-like"/>
    <property type="match status" value="1"/>
</dbReference>
<keyword evidence="2" id="KW-1283">Bacterial microcompartment</keyword>
<dbReference type="PROSITE" id="PS51932">
    <property type="entry name" value="BMV"/>
    <property type="match status" value="1"/>
</dbReference>
<dbReference type="CDD" id="cd01614">
    <property type="entry name" value="EutN_CcmL"/>
    <property type="match status" value="1"/>
</dbReference>
<dbReference type="Proteomes" id="UP000004925">
    <property type="component" value="Unassembled WGS sequence"/>
</dbReference>
<dbReference type="InterPro" id="IPR004992">
    <property type="entry name" value="EutN_CcmL"/>
</dbReference>
<dbReference type="RefSeq" id="WP_008796432.1">
    <property type="nucleotide sequence ID" value="NZ_KQ235736.1"/>
</dbReference>
<comment type="subcellular location">
    <subcellularLocation>
        <location evidence="1">Bacterial microcompartment</location>
    </subcellularLocation>
</comment>
<name>A0A0M1VY29_FUSVC</name>
<evidence type="ECO:0000256" key="2">
    <source>
        <dbReference type="ARBA" id="ARBA00024446"/>
    </source>
</evidence>
<protein>
    <recommendedName>
        <fullName evidence="5">Ethanolamine utilization protein EutN</fullName>
    </recommendedName>
</protein>
<dbReference type="InterPro" id="IPR036677">
    <property type="entry name" value="EutN_CcmL_sf"/>
</dbReference>